<sequence length="225" mass="25219">MPTLQENSPLVKLLYLNQQNSVAVVNEFRRIKHIRRGPMSSCVIRQMLQKFQTTSQLAILLDRGQKQIPSSSIEVVVTAVVEANSQFPHGSEQLLHPDKVTVWCSVVVTFVIGPYFFEEITANGIQICSVTGQRYRDMLRDFGIPQIQILDAFRISFSCRMAHLLTLIACKAIAKTAYDRCTGDQPSFSNSMASSFARYQPLRLLIVGFPEGPYSGRLTQVTCGK</sequence>
<gene>
    <name evidence="1" type="ORF">AVEN_210510_1</name>
</gene>
<protein>
    <recommendedName>
        <fullName evidence="3">DUF4817 domain-containing protein</fullName>
    </recommendedName>
</protein>
<comment type="caution">
    <text evidence="1">The sequence shown here is derived from an EMBL/GenBank/DDBJ whole genome shotgun (WGS) entry which is preliminary data.</text>
</comment>
<dbReference type="Proteomes" id="UP000499080">
    <property type="component" value="Unassembled WGS sequence"/>
</dbReference>
<dbReference type="EMBL" id="BGPR01000877">
    <property type="protein sequence ID" value="GBM38772.1"/>
    <property type="molecule type" value="Genomic_DNA"/>
</dbReference>
<dbReference type="AlphaFoldDB" id="A0A4Y2FBS2"/>
<dbReference type="OrthoDB" id="7946534at2759"/>
<reference evidence="1 2" key="1">
    <citation type="journal article" date="2019" name="Sci. Rep.">
        <title>Orb-weaving spider Araneus ventricosus genome elucidates the spidroin gene catalogue.</title>
        <authorList>
            <person name="Kono N."/>
            <person name="Nakamura H."/>
            <person name="Ohtoshi R."/>
            <person name="Moran D.A.P."/>
            <person name="Shinohara A."/>
            <person name="Yoshida Y."/>
            <person name="Fujiwara M."/>
            <person name="Mori M."/>
            <person name="Tomita M."/>
            <person name="Arakawa K."/>
        </authorList>
    </citation>
    <scope>NUCLEOTIDE SEQUENCE [LARGE SCALE GENOMIC DNA]</scope>
</reference>
<name>A0A4Y2FBS2_ARAVE</name>
<evidence type="ECO:0000313" key="1">
    <source>
        <dbReference type="EMBL" id="GBM38772.1"/>
    </source>
</evidence>
<keyword evidence="2" id="KW-1185">Reference proteome</keyword>
<accession>A0A4Y2FBS2</accession>
<evidence type="ECO:0008006" key="3">
    <source>
        <dbReference type="Google" id="ProtNLM"/>
    </source>
</evidence>
<evidence type="ECO:0000313" key="2">
    <source>
        <dbReference type="Proteomes" id="UP000499080"/>
    </source>
</evidence>
<organism evidence="1 2">
    <name type="scientific">Araneus ventricosus</name>
    <name type="common">Orbweaver spider</name>
    <name type="synonym">Epeira ventricosa</name>
    <dbReference type="NCBI Taxonomy" id="182803"/>
    <lineage>
        <taxon>Eukaryota</taxon>
        <taxon>Metazoa</taxon>
        <taxon>Ecdysozoa</taxon>
        <taxon>Arthropoda</taxon>
        <taxon>Chelicerata</taxon>
        <taxon>Arachnida</taxon>
        <taxon>Araneae</taxon>
        <taxon>Araneomorphae</taxon>
        <taxon>Entelegynae</taxon>
        <taxon>Araneoidea</taxon>
        <taxon>Araneidae</taxon>
        <taxon>Araneus</taxon>
    </lineage>
</organism>
<proteinExistence type="predicted"/>